<dbReference type="Gene3D" id="1.10.510.10">
    <property type="entry name" value="Transferase(Phosphotransferase) domain 1"/>
    <property type="match status" value="1"/>
</dbReference>
<keyword evidence="4" id="KW-0808">Transferase</keyword>
<accession>E4USB0</accession>
<evidence type="ECO:0000256" key="1">
    <source>
        <dbReference type="ARBA" id="ARBA00022741"/>
    </source>
</evidence>
<evidence type="ECO:0000259" key="3">
    <source>
        <dbReference type="PROSITE" id="PS50011"/>
    </source>
</evidence>
<dbReference type="STRING" id="535722.E4USB0"/>
<dbReference type="OrthoDB" id="1668230at2759"/>
<name>E4USB0_ARTGP</name>
<dbReference type="SMART" id="SM00220">
    <property type="entry name" value="S_TKc"/>
    <property type="match status" value="1"/>
</dbReference>
<dbReference type="eggNOG" id="KOG0611">
    <property type="taxonomic scope" value="Eukaryota"/>
</dbReference>
<dbReference type="InParanoid" id="E4USB0"/>
<dbReference type="InterPro" id="IPR000719">
    <property type="entry name" value="Prot_kinase_dom"/>
</dbReference>
<keyword evidence="4" id="KW-0723">Serine/threonine-protein kinase</keyword>
<dbReference type="GO" id="GO:0005737">
    <property type="term" value="C:cytoplasm"/>
    <property type="evidence" value="ECO:0007669"/>
    <property type="project" value="TreeGrafter"/>
</dbReference>
<dbReference type="VEuPathDB" id="FungiDB:MGYG_04321"/>
<gene>
    <name evidence="4" type="ORF">MGYG_04321</name>
</gene>
<dbReference type="RefSeq" id="XP_003174144.1">
    <property type="nucleotide sequence ID" value="XM_003174096.1"/>
</dbReference>
<dbReference type="PROSITE" id="PS50011">
    <property type="entry name" value="PROTEIN_KINASE_DOM"/>
    <property type="match status" value="1"/>
</dbReference>
<keyword evidence="5" id="KW-1185">Reference proteome</keyword>
<dbReference type="PANTHER" id="PTHR24346:SF30">
    <property type="entry name" value="MATERNAL EMBRYONIC LEUCINE ZIPPER KINASE"/>
    <property type="match status" value="1"/>
</dbReference>
<reference evidence="5" key="1">
    <citation type="journal article" date="2012" name="MBio">
        <title>Comparative genome analysis of Trichophyton rubrum and related dermatophytes reveals candidate genes involved in infection.</title>
        <authorList>
            <person name="Martinez D.A."/>
            <person name="Oliver B.G."/>
            <person name="Graeser Y."/>
            <person name="Goldberg J.M."/>
            <person name="Li W."/>
            <person name="Martinez-Rossi N.M."/>
            <person name="Monod M."/>
            <person name="Shelest E."/>
            <person name="Barton R.C."/>
            <person name="Birch E."/>
            <person name="Brakhage A.A."/>
            <person name="Chen Z."/>
            <person name="Gurr S.J."/>
            <person name="Heiman D."/>
            <person name="Heitman J."/>
            <person name="Kosti I."/>
            <person name="Rossi A."/>
            <person name="Saif S."/>
            <person name="Samalova M."/>
            <person name="Saunders C.W."/>
            <person name="Shea T."/>
            <person name="Summerbell R.C."/>
            <person name="Xu J."/>
            <person name="Young S."/>
            <person name="Zeng Q."/>
            <person name="Birren B.W."/>
            <person name="Cuomo C.A."/>
            <person name="White T.C."/>
        </authorList>
    </citation>
    <scope>NUCLEOTIDE SEQUENCE [LARGE SCALE GENOMIC DNA]</scope>
    <source>
        <strain evidence="5">ATCC MYA-4604 / CBS 118893</strain>
    </source>
</reference>
<evidence type="ECO:0000256" key="2">
    <source>
        <dbReference type="ARBA" id="ARBA00022840"/>
    </source>
</evidence>
<evidence type="ECO:0000313" key="5">
    <source>
        <dbReference type="Proteomes" id="UP000002669"/>
    </source>
</evidence>
<organism evidence="5">
    <name type="scientific">Arthroderma gypseum (strain ATCC MYA-4604 / CBS 118893)</name>
    <name type="common">Microsporum gypseum</name>
    <dbReference type="NCBI Taxonomy" id="535722"/>
    <lineage>
        <taxon>Eukaryota</taxon>
        <taxon>Fungi</taxon>
        <taxon>Dikarya</taxon>
        <taxon>Ascomycota</taxon>
        <taxon>Pezizomycotina</taxon>
        <taxon>Eurotiomycetes</taxon>
        <taxon>Eurotiomycetidae</taxon>
        <taxon>Onygenales</taxon>
        <taxon>Arthrodermataceae</taxon>
        <taxon>Nannizzia</taxon>
    </lineage>
</organism>
<dbReference type="EMBL" id="DS989824">
    <property type="protein sequence ID" value="EFR01314.1"/>
    <property type="molecule type" value="Genomic_DNA"/>
</dbReference>
<dbReference type="GO" id="GO:0004674">
    <property type="term" value="F:protein serine/threonine kinase activity"/>
    <property type="evidence" value="ECO:0007669"/>
    <property type="project" value="UniProtKB-KW"/>
</dbReference>
<dbReference type="GeneID" id="10029432"/>
<sequence length="355" mass="40886">MASSTHVQHLNRALMIPIKRKEGIGFGVKANIHRASATIVVKVPNSEALAAEKEPFLEEAKFYNRLFEEKEKCLDIVECFVALPDFIFLSYCCNDNLARHFFNYQEREVLPYGSPGKLISVKQYEDPALIARWIRQLASALAFVEKLGYTHNDQHLANCLLDENMNLKLCDFDRATTIGQYLESFLEPWAVMITSGPLSRTYGLSSARTEQFAVGTFLYTMVYGHEPYEDIHLRENDPDELCRRFRASEFPELNRHEVFDGLISACWHNVYPTMALLDYDFKRKTKDIASPATYPAIDYAKEKRACIAMIQSGLLGPEYALSYQPAWQRCLHGFLGKFLFIWKRTVNFLGLFFHK</sequence>
<dbReference type="InterPro" id="IPR011009">
    <property type="entry name" value="Kinase-like_dom_sf"/>
</dbReference>
<dbReference type="PANTHER" id="PTHR24346">
    <property type="entry name" value="MAP/MICROTUBULE AFFINITY-REGULATING KINASE"/>
    <property type="match status" value="1"/>
</dbReference>
<dbReference type="Proteomes" id="UP000002669">
    <property type="component" value="Unassembled WGS sequence"/>
</dbReference>
<keyword evidence="2" id="KW-0067">ATP-binding</keyword>
<keyword evidence="1" id="KW-0547">Nucleotide-binding</keyword>
<dbReference type="InterPro" id="IPR001245">
    <property type="entry name" value="Ser-Thr/Tyr_kinase_cat_dom"/>
</dbReference>
<dbReference type="OMA" id="LMEPWAI"/>
<dbReference type="GO" id="GO:0005524">
    <property type="term" value="F:ATP binding"/>
    <property type="evidence" value="ECO:0007669"/>
    <property type="project" value="UniProtKB-KW"/>
</dbReference>
<dbReference type="SUPFAM" id="SSF56112">
    <property type="entry name" value="Protein kinase-like (PK-like)"/>
    <property type="match status" value="1"/>
</dbReference>
<dbReference type="HOGENOM" id="CLU_000288_31_1_1"/>
<feature type="domain" description="Protein kinase" evidence="3">
    <location>
        <begin position="18"/>
        <end position="297"/>
    </location>
</feature>
<dbReference type="Pfam" id="PF07714">
    <property type="entry name" value="PK_Tyr_Ser-Thr"/>
    <property type="match status" value="1"/>
</dbReference>
<dbReference type="Gene3D" id="3.30.200.20">
    <property type="entry name" value="Phosphorylase Kinase, domain 1"/>
    <property type="match status" value="1"/>
</dbReference>
<dbReference type="AlphaFoldDB" id="E4USB0"/>
<dbReference type="GO" id="GO:0035556">
    <property type="term" value="P:intracellular signal transduction"/>
    <property type="evidence" value="ECO:0007669"/>
    <property type="project" value="TreeGrafter"/>
</dbReference>
<proteinExistence type="predicted"/>
<evidence type="ECO:0000313" key="4">
    <source>
        <dbReference type="EMBL" id="EFR01314.1"/>
    </source>
</evidence>
<protein>
    <submittedName>
        <fullName evidence="4">Serine/threonine protein kinase</fullName>
    </submittedName>
</protein>
<keyword evidence="4" id="KW-0418">Kinase</keyword>